<dbReference type="AlphaFoldDB" id="A0A1W0WAC1"/>
<sequence length="85" mass="9279">MHTSVCFSSKSTDGGVSLTGNQRTSALSRYSLSPKYMNRTCPNRVIAISIEQNAVRDFYSSHFLLASYNTSLPPLSARCGDLENG</sequence>
<feature type="region of interest" description="Disordered" evidence="1">
    <location>
        <begin position="1"/>
        <end position="20"/>
    </location>
</feature>
<name>A0A1W0WAC1_HYPEX</name>
<evidence type="ECO:0000313" key="3">
    <source>
        <dbReference type="Proteomes" id="UP000192578"/>
    </source>
</evidence>
<gene>
    <name evidence="2" type="ORF">BV898_13599</name>
</gene>
<organism evidence="2 3">
    <name type="scientific">Hypsibius exemplaris</name>
    <name type="common">Freshwater tardigrade</name>
    <dbReference type="NCBI Taxonomy" id="2072580"/>
    <lineage>
        <taxon>Eukaryota</taxon>
        <taxon>Metazoa</taxon>
        <taxon>Ecdysozoa</taxon>
        <taxon>Tardigrada</taxon>
        <taxon>Eutardigrada</taxon>
        <taxon>Parachela</taxon>
        <taxon>Hypsibioidea</taxon>
        <taxon>Hypsibiidae</taxon>
        <taxon>Hypsibius</taxon>
    </lineage>
</organism>
<proteinExistence type="predicted"/>
<protein>
    <submittedName>
        <fullName evidence="2">Uncharacterized protein</fullName>
    </submittedName>
</protein>
<dbReference type="Proteomes" id="UP000192578">
    <property type="component" value="Unassembled WGS sequence"/>
</dbReference>
<reference evidence="3" key="1">
    <citation type="submission" date="2017-01" db="EMBL/GenBank/DDBJ databases">
        <title>Comparative genomics of anhydrobiosis in the tardigrade Hypsibius dujardini.</title>
        <authorList>
            <person name="Yoshida Y."/>
            <person name="Koutsovoulos G."/>
            <person name="Laetsch D."/>
            <person name="Stevens L."/>
            <person name="Kumar S."/>
            <person name="Horikawa D."/>
            <person name="Ishino K."/>
            <person name="Komine S."/>
            <person name="Tomita M."/>
            <person name="Blaxter M."/>
            <person name="Arakawa K."/>
        </authorList>
    </citation>
    <scope>NUCLEOTIDE SEQUENCE [LARGE SCALE GENOMIC DNA]</scope>
    <source>
        <strain evidence="3">Z151</strain>
    </source>
</reference>
<evidence type="ECO:0000313" key="2">
    <source>
        <dbReference type="EMBL" id="OQV12120.1"/>
    </source>
</evidence>
<comment type="caution">
    <text evidence="2">The sequence shown here is derived from an EMBL/GenBank/DDBJ whole genome shotgun (WGS) entry which is preliminary data.</text>
</comment>
<dbReference type="EMBL" id="MTYJ01000153">
    <property type="protein sequence ID" value="OQV12120.1"/>
    <property type="molecule type" value="Genomic_DNA"/>
</dbReference>
<accession>A0A1W0WAC1</accession>
<evidence type="ECO:0000256" key="1">
    <source>
        <dbReference type="SAM" id="MobiDB-lite"/>
    </source>
</evidence>
<keyword evidence="3" id="KW-1185">Reference proteome</keyword>